<dbReference type="Pfam" id="PF13246">
    <property type="entry name" value="Cation_ATPase"/>
    <property type="match status" value="1"/>
</dbReference>
<dbReference type="EMBL" id="AP016167">
    <property type="protein sequence ID" value="BAU03697.1"/>
    <property type="molecule type" value="Genomic_DNA"/>
</dbReference>
<reference evidence="1" key="1">
    <citation type="journal article" date="2015" name="Sci. Rep.">
        <title>The power of single molecule real-time sequencing technology in the de novo assembly of a eukaryotic genome.</title>
        <authorList>
            <person name="Sakai H."/>
            <person name="Naito K."/>
            <person name="Ogiso-Tanaka E."/>
            <person name="Takahashi Y."/>
            <person name="Iseki K."/>
            <person name="Muto C."/>
            <person name="Satou K."/>
            <person name="Teruya K."/>
            <person name="Shiroma A."/>
            <person name="Shimoji M."/>
            <person name="Hirano T."/>
            <person name="Itoh T."/>
            <person name="Kaga A."/>
            <person name="Tomooka N."/>
        </authorList>
    </citation>
    <scope>NUCLEOTIDE SEQUENCE</scope>
</reference>
<dbReference type="GO" id="GO:0000166">
    <property type="term" value="F:nucleotide binding"/>
    <property type="evidence" value="ECO:0007669"/>
    <property type="project" value="InterPro"/>
</dbReference>
<organism evidence="1">
    <name type="scientific">Vigna angularis var. angularis</name>
    <dbReference type="NCBI Taxonomy" id="157739"/>
    <lineage>
        <taxon>Eukaryota</taxon>
        <taxon>Viridiplantae</taxon>
        <taxon>Streptophyta</taxon>
        <taxon>Embryophyta</taxon>
        <taxon>Tracheophyta</taxon>
        <taxon>Spermatophyta</taxon>
        <taxon>Magnoliopsida</taxon>
        <taxon>eudicotyledons</taxon>
        <taxon>Gunneridae</taxon>
        <taxon>Pentapetalae</taxon>
        <taxon>rosids</taxon>
        <taxon>fabids</taxon>
        <taxon>Fabales</taxon>
        <taxon>Fabaceae</taxon>
        <taxon>Papilionoideae</taxon>
        <taxon>50 kb inversion clade</taxon>
        <taxon>NPAAA clade</taxon>
        <taxon>indigoferoid/millettioid clade</taxon>
        <taxon>Phaseoleae</taxon>
        <taxon>Vigna</taxon>
    </lineage>
</organism>
<name>A0A0S3TF93_PHAAN</name>
<gene>
    <name evidence="1" type="primary">Vigan.UMG160000</name>
    <name evidence="1" type="ORF">VIGAN_UM160000</name>
</gene>
<evidence type="ECO:0000313" key="1">
    <source>
        <dbReference type="EMBL" id="BAU03697.1"/>
    </source>
</evidence>
<dbReference type="Gene3D" id="3.40.1110.10">
    <property type="entry name" value="Calcium-transporting ATPase, cytoplasmic domain N"/>
    <property type="match status" value="1"/>
</dbReference>
<dbReference type="GO" id="GO:0140326">
    <property type="term" value="F:ATPase-coupled intramembrane lipid transporter activity"/>
    <property type="evidence" value="ECO:0007669"/>
    <property type="project" value="TreeGrafter"/>
</dbReference>
<proteinExistence type="predicted"/>
<dbReference type="PANTHER" id="PTHR24092">
    <property type="entry name" value="PROBABLE PHOSPHOLIPID-TRANSPORTING ATPASE"/>
    <property type="match status" value="1"/>
</dbReference>
<accession>A0A0S3TF93</accession>
<sequence>MDITLFVFSNESSYYEYCRFNVLGMHEFDSDRKRMSVILEYLDNYVKVFVKGAHTSMLNVIDKSFSVELVRATEAHLHSYSSIGLRTI</sequence>
<dbReference type="SUPFAM" id="SSF81660">
    <property type="entry name" value="Metal cation-transporting ATPase, ATP-binding domain N"/>
    <property type="match status" value="1"/>
</dbReference>
<dbReference type="GO" id="GO:0005886">
    <property type="term" value="C:plasma membrane"/>
    <property type="evidence" value="ECO:0007669"/>
    <property type="project" value="TreeGrafter"/>
</dbReference>
<dbReference type="AlphaFoldDB" id="A0A0S3TF93"/>
<protein>
    <submittedName>
        <fullName evidence="1">Uncharacterized protein</fullName>
    </submittedName>
</protein>
<dbReference type="InterPro" id="IPR023299">
    <property type="entry name" value="ATPase_P-typ_cyto_dom_N"/>
</dbReference>
<dbReference type="GO" id="GO:0045332">
    <property type="term" value="P:phospholipid translocation"/>
    <property type="evidence" value="ECO:0007669"/>
    <property type="project" value="TreeGrafter"/>
</dbReference>
<dbReference type="PANTHER" id="PTHR24092:SF91">
    <property type="entry name" value="PHOSPHOLIPID-TRANSPORTING ATPASE 1"/>
    <property type="match status" value="1"/>
</dbReference>